<dbReference type="SUPFAM" id="SSF53300">
    <property type="entry name" value="vWA-like"/>
    <property type="match status" value="1"/>
</dbReference>
<dbReference type="RefSeq" id="WP_093145381.1">
    <property type="nucleotide sequence ID" value="NZ_BMWO01000011.1"/>
</dbReference>
<sequence>MKTIQNILAILLLTVMYSCKADTSKPIATIAPVAIEKPDNLSKHYIKVALLLDTSNSMDGLIDQAKAQLWEIVNELSYAKSKNTRPNIQIALYEYGNDRLSSRDNYIRKVLAFTEDLDEVSKELFSLTTNGGSEYCGAVVQTSLNKLDWGNNADDLKLIFIAGNEPFNQGPVNYKDATTNAKEKDVVVNTIFCGNYEQGIASNWQDGARLAYGDYMAINHNQETVHIASPYDDVIIQLNIKLNTTYVPYGHFGKEKIAVQAEQDENAASYSKANAVSRTVTKGSRLYKNSSWDLVDAEEEEGFSYDKLKQQELPEALQRKSKTELKKYIAEQRTERNRIQKEIKELNEKRRLYISKHQSETANGLESVMVKAIKKQAKKKNYTWN</sequence>
<keyword evidence="5" id="KW-1185">Reference proteome</keyword>
<keyword evidence="1" id="KW-0175">Coiled coil</keyword>
<evidence type="ECO:0000256" key="2">
    <source>
        <dbReference type="SAM" id="SignalP"/>
    </source>
</evidence>
<dbReference type="Gene3D" id="3.40.50.410">
    <property type="entry name" value="von Willebrand factor, type A domain"/>
    <property type="match status" value="1"/>
</dbReference>
<dbReference type="Proteomes" id="UP000199321">
    <property type="component" value="Unassembled WGS sequence"/>
</dbReference>
<proteinExistence type="predicted"/>
<dbReference type="Pfam" id="PF00092">
    <property type="entry name" value="VWA"/>
    <property type="match status" value="1"/>
</dbReference>
<evidence type="ECO:0000259" key="3">
    <source>
        <dbReference type="PROSITE" id="PS50234"/>
    </source>
</evidence>
<feature type="domain" description="VWFA" evidence="3">
    <location>
        <begin position="47"/>
        <end position="195"/>
    </location>
</feature>
<protein>
    <submittedName>
        <fullName evidence="4">von Willebrand factor type A domain-containing protein</fullName>
    </submittedName>
</protein>
<dbReference type="CDD" id="cd00198">
    <property type="entry name" value="vWFA"/>
    <property type="match status" value="1"/>
</dbReference>
<dbReference type="InterPro" id="IPR002035">
    <property type="entry name" value="VWF_A"/>
</dbReference>
<dbReference type="EMBL" id="FNBA01000009">
    <property type="protein sequence ID" value="SDF21167.1"/>
    <property type="molecule type" value="Genomic_DNA"/>
</dbReference>
<feature type="chain" id="PRO_5011695361" evidence="2">
    <location>
        <begin position="22"/>
        <end position="385"/>
    </location>
</feature>
<dbReference type="STRING" id="227084.SAMN05421855_10933"/>
<feature type="coiled-coil region" evidence="1">
    <location>
        <begin position="322"/>
        <end position="356"/>
    </location>
</feature>
<gene>
    <name evidence="4" type="ORF">SAMN05421855_10933</name>
</gene>
<organism evidence="4 5">
    <name type="scientific">Ulvibacter litoralis</name>
    <dbReference type="NCBI Taxonomy" id="227084"/>
    <lineage>
        <taxon>Bacteria</taxon>
        <taxon>Pseudomonadati</taxon>
        <taxon>Bacteroidota</taxon>
        <taxon>Flavobacteriia</taxon>
        <taxon>Flavobacteriales</taxon>
        <taxon>Flavobacteriaceae</taxon>
        <taxon>Ulvibacter</taxon>
    </lineage>
</organism>
<dbReference type="InterPro" id="IPR036465">
    <property type="entry name" value="vWFA_dom_sf"/>
</dbReference>
<evidence type="ECO:0000313" key="4">
    <source>
        <dbReference type="EMBL" id="SDF21167.1"/>
    </source>
</evidence>
<evidence type="ECO:0000256" key="1">
    <source>
        <dbReference type="SAM" id="Coils"/>
    </source>
</evidence>
<dbReference type="OrthoDB" id="5827268at2"/>
<dbReference type="PROSITE" id="PS51257">
    <property type="entry name" value="PROKAR_LIPOPROTEIN"/>
    <property type="match status" value="1"/>
</dbReference>
<feature type="signal peptide" evidence="2">
    <location>
        <begin position="1"/>
        <end position="21"/>
    </location>
</feature>
<dbReference type="AlphaFoldDB" id="A0A1G7J857"/>
<evidence type="ECO:0000313" key="5">
    <source>
        <dbReference type="Proteomes" id="UP000199321"/>
    </source>
</evidence>
<keyword evidence="2" id="KW-0732">Signal</keyword>
<name>A0A1G7J857_9FLAO</name>
<dbReference type="PROSITE" id="PS50234">
    <property type="entry name" value="VWFA"/>
    <property type="match status" value="1"/>
</dbReference>
<reference evidence="4 5" key="1">
    <citation type="submission" date="2016-10" db="EMBL/GenBank/DDBJ databases">
        <authorList>
            <person name="de Groot N.N."/>
        </authorList>
    </citation>
    <scope>NUCLEOTIDE SEQUENCE [LARGE SCALE GENOMIC DNA]</scope>
    <source>
        <strain evidence="4 5">DSM 16195</strain>
    </source>
</reference>
<accession>A0A1G7J857</accession>